<comment type="caution">
    <text evidence="2">The sequence shown here is derived from an EMBL/GenBank/DDBJ whole genome shotgun (WGS) entry which is preliminary data.</text>
</comment>
<gene>
    <name evidence="2" type="ORF">B296_00040102</name>
</gene>
<organism evidence="2 3">
    <name type="scientific">Ensete ventricosum</name>
    <name type="common">Abyssinian banana</name>
    <name type="synonym">Musa ensete</name>
    <dbReference type="NCBI Taxonomy" id="4639"/>
    <lineage>
        <taxon>Eukaryota</taxon>
        <taxon>Viridiplantae</taxon>
        <taxon>Streptophyta</taxon>
        <taxon>Embryophyta</taxon>
        <taxon>Tracheophyta</taxon>
        <taxon>Spermatophyta</taxon>
        <taxon>Magnoliopsida</taxon>
        <taxon>Liliopsida</taxon>
        <taxon>Zingiberales</taxon>
        <taxon>Musaceae</taxon>
        <taxon>Ensete</taxon>
    </lineage>
</organism>
<dbReference type="AlphaFoldDB" id="A0A426YE35"/>
<feature type="compositionally biased region" description="Gly residues" evidence="1">
    <location>
        <begin position="97"/>
        <end position="107"/>
    </location>
</feature>
<dbReference type="Proteomes" id="UP000287651">
    <property type="component" value="Unassembled WGS sequence"/>
</dbReference>
<feature type="region of interest" description="Disordered" evidence="1">
    <location>
        <begin position="34"/>
        <end position="53"/>
    </location>
</feature>
<protein>
    <submittedName>
        <fullName evidence="2">Uncharacterized protein</fullName>
    </submittedName>
</protein>
<reference evidence="2 3" key="1">
    <citation type="journal article" date="2014" name="Agronomy (Basel)">
        <title>A Draft Genome Sequence for Ensete ventricosum, the Drought-Tolerant Tree Against Hunger.</title>
        <authorList>
            <person name="Harrison J."/>
            <person name="Moore K.A."/>
            <person name="Paszkiewicz K."/>
            <person name="Jones T."/>
            <person name="Grant M."/>
            <person name="Ambacheew D."/>
            <person name="Muzemil S."/>
            <person name="Studholme D.J."/>
        </authorList>
    </citation>
    <scope>NUCLEOTIDE SEQUENCE [LARGE SCALE GENOMIC DNA]</scope>
</reference>
<feature type="compositionally biased region" description="Acidic residues" evidence="1">
    <location>
        <begin position="80"/>
        <end position="91"/>
    </location>
</feature>
<sequence>MIATTCSTSKLKQVKGSIGVYSAAVRTYKVDNQASVGASSGGPAEEGHAIREPADADVASVGHGVPEVEQRIIAMTDGWTEEEEEKADEDGELHCRSGGGRGKAPMR</sequence>
<dbReference type="EMBL" id="AMZH03013002">
    <property type="protein sequence ID" value="RRT50004.1"/>
    <property type="molecule type" value="Genomic_DNA"/>
</dbReference>
<evidence type="ECO:0000313" key="3">
    <source>
        <dbReference type="Proteomes" id="UP000287651"/>
    </source>
</evidence>
<accession>A0A426YE35</accession>
<evidence type="ECO:0000313" key="2">
    <source>
        <dbReference type="EMBL" id="RRT50004.1"/>
    </source>
</evidence>
<name>A0A426YE35_ENSVE</name>
<evidence type="ECO:0000256" key="1">
    <source>
        <dbReference type="SAM" id="MobiDB-lite"/>
    </source>
</evidence>
<feature type="region of interest" description="Disordered" evidence="1">
    <location>
        <begin position="80"/>
        <end position="107"/>
    </location>
</feature>
<proteinExistence type="predicted"/>